<dbReference type="EC" id="2.3.2.27" evidence="4"/>
<evidence type="ECO:0000313" key="7">
    <source>
        <dbReference type="Proteomes" id="UP001163046"/>
    </source>
</evidence>
<evidence type="ECO:0000256" key="3">
    <source>
        <dbReference type="ARBA" id="ARBA00022833"/>
    </source>
</evidence>
<feature type="domain" description="UBR-type" evidence="5">
    <location>
        <begin position="95"/>
        <end position="127"/>
    </location>
</feature>
<keyword evidence="2 4" id="KW-0863">Zinc-finger</keyword>
<comment type="pathway">
    <text evidence="4">Protein modification; protein ubiquitination.</text>
</comment>
<dbReference type="GO" id="GO:0016567">
    <property type="term" value="P:protein ubiquitination"/>
    <property type="evidence" value="ECO:0007669"/>
    <property type="project" value="UniProtKB-UniRule"/>
</dbReference>
<protein>
    <recommendedName>
        <fullName evidence="4">E3 ubiquitin-protein ligase</fullName>
        <ecNumber evidence="4">2.3.2.27</ecNumber>
    </recommendedName>
</protein>
<keyword evidence="4" id="KW-0833">Ubl conjugation pathway</keyword>
<dbReference type="OrthoDB" id="5987748at2759"/>
<organism evidence="6 7">
    <name type="scientific">Desmophyllum pertusum</name>
    <dbReference type="NCBI Taxonomy" id="174260"/>
    <lineage>
        <taxon>Eukaryota</taxon>
        <taxon>Metazoa</taxon>
        <taxon>Cnidaria</taxon>
        <taxon>Anthozoa</taxon>
        <taxon>Hexacorallia</taxon>
        <taxon>Scleractinia</taxon>
        <taxon>Caryophylliina</taxon>
        <taxon>Caryophylliidae</taxon>
        <taxon>Desmophyllum</taxon>
    </lineage>
</organism>
<comment type="catalytic activity">
    <reaction evidence="4">
        <text>S-ubiquitinyl-[E2 ubiquitin-conjugating enzyme]-L-cysteine + [acceptor protein]-L-lysine = [E2 ubiquitin-conjugating enzyme]-L-cysteine + N(6)-ubiquitinyl-[acceptor protein]-L-lysine.</text>
        <dbReference type="EC" id="2.3.2.27"/>
    </reaction>
</comment>
<comment type="similarity">
    <text evidence="4">Belongs to the E3 ubiquitin-protein ligase UBR1-like family.</text>
</comment>
<dbReference type="GO" id="GO:0071596">
    <property type="term" value="P:ubiquitin-dependent protein catabolic process via the N-end rule pathway"/>
    <property type="evidence" value="ECO:0007669"/>
    <property type="project" value="UniProtKB-UniRule"/>
</dbReference>
<keyword evidence="7" id="KW-1185">Reference proteome</keyword>
<proteinExistence type="inferred from homology"/>
<name>A0A9X0CPN8_9CNID</name>
<evidence type="ECO:0000313" key="6">
    <source>
        <dbReference type="EMBL" id="KAJ7371070.1"/>
    </source>
</evidence>
<dbReference type="Pfam" id="PF02207">
    <property type="entry name" value="zf-UBR"/>
    <property type="match status" value="1"/>
</dbReference>
<dbReference type="GO" id="GO:0005737">
    <property type="term" value="C:cytoplasm"/>
    <property type="evidence" value="ECO:0007669"/>
    <property type="project" value="TreeGrafter"/>
</dbReference>
<accession>A0A9X0CPN8</accession>
<keyword evidence="6" id="KW-0012">Acyltransferase</keyword>
<dbReference type="PANTHER" id="PTHR21497:SF24">
    <property type="entry name" value="E3 UBIQUITIN-PROTEIN LIGASE UBR1"/>
    <property type="match status" value="1"/>
</dbReference>
<evidence type="ECO:0000256" key="2">
    <source>
        <dbReference type="ARBA" id="ARBA00022771"/>
    </source>
</evidence>
<dbReference type="GO" id="GO:0000151">
    <property type="term" value="C:ubiquitin ligase complex"/>
    <property type="evidence" value="ECO:0007669"/>
    <property type="project" value="TreeGrafter"/>
</dbReference>
<evidence type="ECO:0000256" key="1">
    <source>
        <dbReference type="ARBA" id="ARBA00022723"/>
    </source>
</evidence>
<dbReference type="Gene3D" id="2.10.110.30">
    <property type="match status" value="1"/>
</dbReference>
<dbReference type="EMBL" id="MU826852">
    <property type="protein sequence ID" value="KAJ7371070.1"/>
    <property type="molecule type" value="Genomic_DNA"/>
</dbReference>
<keyword evidence="1 4" id="KW-0479">Metal-binding</keyword>
<dbReference type="GO" id="GO:0061630">
    <property type="term" value="F:ubiquitin protein ligase activity"/>
    <property type="evidence" value="ECO:0007669"/>
    <property type="project" value="UniProtKB-UniRule"/>
</dbReference>
<comment type="caution">
    <text evidence="6">The sequence shown here is derived from an EMBL/GenBank/DDBJ whole genome shotgun (WGS) entry which is preliminary data.</text>
</comment>
<dbReference type="InterPro" id="IPR003126">
    <property type="entry name" value="Znf_UBR"/>
</dbReference>
<dbReference type="Proteomes" id="UP001163046">
    <property type="component" value="Unassembled WGS sequence"/>
</dbReference>
<sequence length="129" mass="14758">MSEVKMKETTESDVSELGKIWMNRLEDFPSLFMKHISEYASKCFELHTEPNLKVQINEEKCQRAIFAPLEYIICGEDPSIGFEKLQSTNSPSQLCGKVFKVGEPTYSCRDCGYDTTCVLCIDCFSKKYP</sequence>
<keyword evidence="3 4" id="KW-0862">Zinc</keyword>
<comment type="function">
    <text evidence="4">Ubiquitin ligase protein which is a component of the N-end rule pathway. Recognizes and binds to proteins bearing specific N-terminal residues that are destabilizing according to the N-end rule, leading to their ubiquitination and subsequent degradation.</text>
</comment>
<dbReference type="GO" id="GO:0008270">
    <property type="term" value="F:zinc ion binding"/>
    <property type="evidence" value="ECO:0007669"/>
    <property type="project" value="UniProtKB-UniRule"/>
</dbReference>
<keyword evidence="4 6" id="KW-0808">Transferase</keyword>
<dbReference type="InterPro" id="IPR039164">
    <property type="entry name" value="UBR1-like"/>
</dbReference>
<reference evidence="6" key="1">
    <citation type="submission" date="2023-01" db="EMBL/GenBank/DDBJ databases">
        <title>Genome assembly of the deep-sea coral Lophelia pertusa.</title>
        <authorList>
            <person name="Herrera S."/>
            <person name="Cordes E."/>
        </authorList>
    </citation>
    <scope>NUCLEOTIDE SEQUENCE</scope>
    <source>
        <strain evidence="6">USNM1676648</strain>
        <tissue evidence="6">Polyp</tissue>
    </source>
</reference>
<evidence type="ECO:0000259" key="5">
    <source>
        <dbReference type="Pfam" id="PF02207"/>
    </source>
</evidence>
<evidence type="ECO:0000256" key="4">
    <source>
        <dbReference type="RuleBase" id="RU366018"/>
    </source>
</evidence>
<dbReference type="AlphaFoldDB" id="A0A9X0CPN8"/>
<dbReference type="PANTHER" id="PTHR21497">
    <property type="entry name" value="UBIQUITIN LIGASE E3 ALPHA-RELATED"/>
    <property type="match status" value="1"/>
</dbReference>
<gene>
    <name evidence="6" type="primary">UBR2_1</name>
    <name evidence="6" type="ORF">OS493_028233</name>
</gene>